<evidence type="ECO:0000256" key="1">
    <source>
        <dbReference type="ARBA" id="ARBA00009437"/>
    </source>
</evidence>
<dbReference type="CDD" id="cd08414">
    <property type="entry name" value="PBP2_LTTR_aromatics_like"/>
    <property type="match status" value="1"/>
</dbReference>
<feature type="domain" description="LysR substrate-binding" evidence="6">
    <location>
        <begin position="17"/>
        <end position="195"/>
    </location>
</feature>
<feature type="region of interest" description="Disordered" evidence="5">
    <location>
        <begin position="196"/>
        <end position="262"/>
    </location>
</feature>
<dbReference type="InterPro" id="IPR005119">
    <property type="entry name" value="LysR_subst-bd"/>
</dbReference>
<organism evidence="7 8">
    <name type="scientific">Georgenia ruanii</name>
    <dbReference type="NCBI Taxonomy" id="348442"/>
    <lineage>
        <taxon>Bacteria</taxon>
        <taxon>Bacillati</taxon>
        <taxon>Actinomycetota</taxon>
        <taxon>Actinomycetes</taxon>
        <taxon>Micrococcales</taxon>
        <taxon>Bogoriellaceae</taxon>
        <taxon>Georgenia</taxon>
    </lineage>
</organism>
<keyword evidence="8" id="KW-1185">Reference proteome</keyword>
<evidence type="ECO:0000256" key="3">
    <source>
        <dbReference type="ARBA" id="ARBA00023125"/>
    </source>
</evidence>
<dbReference type="PANTHER" id="PTHR30346:SF0">
    <property type="entry name" value="HCA OPERON TRANSCRIPTIONAL ACTIVATOR HCAR"/>
    <property type="match status" value="1"/>
</dbReference>
<evidence type="ECO:0000313" key="8">
    <source>
        <dbReference type="Proteomes" id="UP000429644"/>
    </source>
</evidence>
<dbReference type="AlphaFoldDB" id="A0A7J9UX87"/>
<dbReference type="RefSeq" id="WP_152231676.1">
    <property type="nucleotide sequence ID" value="NZ_BAAAOT010000019.1"/>
</dbReference>
<dbReference type="SUPFAM" id="SSF53850">
    <property type="entry name" value="Periplasmic binding protein-like II"/>
    <property type="match status" value="1"/>
</dbReference>
<evidence type="ECO:0000256" key="2">
    <source>
        <dbReference type="ARBA" id="ARBA00023015"/>
    </source>
</evidence>
<sequence length="262" mass="27775">MADPFRIRFVPGVTPDKWLRRWDERYPDAPLEASPVDEAEQVDVLHDGAAAMCFVRLPVDRAGLHLIPLYREAPVVVAAKDHPVAAFDEVDVADLADEHLLQDPAAVPEWAALATEVRAGTRVPVPPMTAKQAIEVAASGAGVVILPLSVARLHHRKDVVHRAVRGVAESQVGLAWREDDDDPRLEAFIGVVRGRTARSTRGGGVDPAESPAGKGRGSAARGGREGASRAGRGRSAGAGRGGNPRGKGQAGRRRGGPGRRGR</sequence>
<evidence type="ECO:0000259" key="6">
    <source>
        <dbReference type="Pfam" id="PF03466"/>
    </source>
</evidence>
<feature type="compositionally biased region" description="Basic residues" evidence="5">
    <location>
        <begin position="250"/>
        <end position="262"/>
    </location>
</feature>
<comment type="caution">
    <text evidence="7">The sequence shown here is derived from an EMBL/GenBank/DDBJ whole genome shotgun (WGS) entry which is preliminary data.</text>
</comment>
<keyword evidence="4" id="KW-0804">Transcription</keyword>
<dbReference type="Pfam" id="PF03466">
    <property type="entry name" value="LysR_substrate"/>
    <property type="match status" value="1"/>
</dbReference>
<comment type="similarity">
    <text evidence="1">Belongs to the LysR transcriptional regulatory family.</text>
</comment>
<dbReference type="GO" id="GO:0003700">
    <property type="term" value="F:DNA-binding transcription factor activity"/>
    <property type="evidence" value="ECO:0007669"/>
    <property type="project" value="TreeGrafter"/>
</dbReference>
<dbReference type="EMBL" id="WHPD01002138">
    <property type="protein sequence ID" value="MPV88983.1"/>
    <property type="molecule type" value="Genomic_DNA"/>
</dbReference>
<evidence type="ECO:0000256" key="4">
    <source>
        <dbReference type="ARBA" id="ARBA00023163"/>
    </source>
</evidence>
<dbReference type="GO" id="GO:0003677">
    <property type="term" value="F:DNA binding"/>
    <property type="evidence" value="ECO:0007669"/>
    <property type="project" value="UniProtKB-KW"/>
</dbReference>
<gene>
    <name evidence="7" type="ORF">GB882_09910</name>
</gene>
<dbReference type="Proteomes" id="UP000429644">
    <property type="component" value="Unassembled WGS sequence"/>
</dbReference>
<keyword evidence="3" id="KW-0238">DNA-binding</keyword>
<evidence type="ECO:0000313" key="7">
    <source>
        <dbReference type="EMBL" id="MPV88983.1"/>
    </source>
</evidence>
<dbReference type="GO" id="GO:0032993">
    <property type="term" value="C:protein-DNA complex"/>
    <property type="evidence" value="ECO:0007669"/>
    <property type="project" value="TreeGrafter"/>
</dbReference>
<protein>
    <submittedName>
        <fullName evidence="7">LysR family transcriptional regulator</fullName>
    </submittedName>
</protein>
<dbReference type="Gene3D" id="3.40.190.10">
    <property type="entry name" value="Periplasmic binding protein-like II"/>
    <property type="match status" value="2"/>
</dbReference>
<evidence type="ECO:0000256" key="5">
    <source>
        <dbReference type="SAM" id="MobiDB-lite"/>
    </source>
</evidence>
<feature type="compositionally biased region" description="Gly residues" evidence="5">
    <location>
        <begin position="234"/>
        <end position="249"/>
    </location>
</feature>
<proteinExistence type="inferred from homology"/>
<reference evidence="7 8" key="1">
    <citation type="submission" date="2019-10" db="EMBL/GenBank/DDBJ databases">
        <title>Georgenia wutianyii sp. nov. and Georgenia yuyongxinii sp. nov. isolated from plateau pika (Ochotona curzoniae) in the Qinghai-Tibet plateau of China.</title>
        <authorList>
            <person name="Tian Z."/>
        </authorList>
    </citation>
    <scope>NUCLEOTIDE SEQUENCE [LARGE SCALE GENOMIC DNA]</scope>
    <source>
        <strain evidence="7 8">JCM 15130</strain>
    </source>
</reference>
<dbReference type="PANTHER" id="PTHR30346">
    <property type="entry name" value="TRANSCRIPTIONAL DUAL REGULATOR HCAR-RELATED"/>
    <property type="match status" value="1"/>
</dbReference>
<accession>A0A7J9UX87</accession>
<dbReference type="OrthoDB" id="3636008at2"/>
<name>A0A7J9UX87_9MICO</name>
<keyword evidence="2" id="KW-0805">Transcription regulation</keyword>